<feature type="region of interest" description="Disordered" evidence="1">
    <location>
        <begin position="242"/>
        <end position="275"/>
    </location>
</feature>
<dbReference type="InterPro" id="IPR021104">
    <property type="entry name" value="KfrA_DNA-bd_N"/>
</dbReference>
<dbReference type="Proteomes" id="UP000194151">
    <property type="component" value="Chromosome"/>
</dbReference>
<evidence type="ECO:0000313" key="4">
    <source>
        <dbReference type="Proteomes" id="UP000194151"/>
    </source>
</evidence>
<evidence type="ECO:0000256" key="1">
    <source>
        <dbReference type="SAM" id="MobiDB-lite"/>
    </source>
</evidence>
<dbReference type="STRING" id="1416806.CAL12_14535"/>
<reference evidence="3 4" key="1">
    <citation type="submission" date="2017-05" db="EMBL/GenBank/DDBJ databases">
        <title>Complete and WGS of Bordetella genogroups.</title>
        <authorList>
            <person name="Spilker T."/>
            <person name="LiPuma J."/>
        </authorList>
    </citation>
    <scope>NUCLEOTIDE SEQUENCE [LARGE SCALE GENOMIC DNA]</scope>
    <source>
        <strain evidence="3 4">AU19157</strain>
    </source>
</reference>
<name>A0A1W6YLK4_9BORD</name>
<keyword evidence="4" id="KW-1185">Reference proteome</keyword>
<dbReference type="AlphaFoldDB" id="A0A1W6YLK4"/>
<organism evidence="3 4">
    <name type="scientific">Bordetella genomosp. 8</name>
    <dbReference type="NCBI Taxonomy" id="1416806"/>
    <lineage>
        <taxon>Bacteria</taxon>
        <taxon>Pseudomonadati</taxon>
        <taxon>Pseudomonadota</taxon>
        <taxon>Betaproteobacteria</taxon>
        <taxon>Burkholderiales</taxon>
        <taxon>Alcaligenaceae</taxon>
        <taxon>Bordetella</taxon>
    </lineage>
</organism>
<dbReference type="EMBL" id="CP021108">
    <property type="protein sequence ID" value="ARP81911.1"/>
    <property type="molecule type" value="Genomic_DNA"/>
</dbReference>
<gene>
    <name evidence="3" type="ORF">CAL12_14535</name>
</gene>
<feature type="domain" description="KfrA N-terminal DNA-binding" evidence="2">
    <location>
        <begin position="26"/>
        <end position="136"/>
    </location>
</feature>
<protein>
    <recommendedName>
        <fullName evidence="2">KfrA N-terminal DNA-binding domain-containing protein</fullName>
    </recommendedName>
</protein>
<proteinExistence type="predicted"/>
<feature type="region of interest" description="Disordered" evidence="1">
    <location>
        <begin position="354"/>
        <end position="374"/>
    </location>
</feature>
<sequence>MVFDARGDLRRRAPPFQEENPMAITELDVHAAADALLREGERPTIERVRLKLGRGSPNTITGFLNSWFAGLGQRLAGGGHGGLPDPVARLSQELWRAALAQAHEQVAAGQTEEASRLAAEAHRLATLEQALAQAGERLRSREADLELGLQALRQQLAAAQDAARDAGDALRSERRKAAMAEEAVTQARAEAEALRAQLVDVQGRQADALAQAQARHAAQERRWLNELDAERQATKRLTAEIERARQAAERDRQSAEREREAAERERLSLDQERQAAERARGEMQAAIAALQGELRQALRGETSLRAELAATSARLEAEQAAARAAAAVADTREAELRQSLAELSARLAGKDRQLDALASSLAPRRAGRRGETSA</sequence>
<accession>A0A1W6YLK4</accession>
<evidence type="ECO:0000259" key="2">
    <source>
        <dbReference type="Pfam" id="PF11740"/>
    </source>
</evidence>
<dbReference type="KEGG" id="bgv:CAL12_14535"/>
<dbReference type="Pfam" id="PF11740">
    <property type="entry name" value="KfrA_N"/>
    <property type="match status" value="1"/>
</dbReference>
<evidence type="ECO:0000313" key="3">
    <source>
        <dbReference type="EMBL" id="ARP81911.1"/>
    </source>
</evidence>